<dbReference type="EC" id="1.1.1.100" evidence="1"/>
<reference evidence="1 2" key="1">
    <citation type="submission" date="2018-06" db="EMBL/GenBank/DDBJ databases">
        <authorList>
            <consortium name="Pathogen Informatics"/>
            <person name="Doyle S."/>
        </authorList>
    </citation>
    <scope>NUCLEOTIDE SEQUENCE [LARGE SCALE GENOMIC DNA]</scope>
    <source>
        <strain evidence="1 2">NCTC11112</strain>
    </source>
</reference>
<name>A0A376MRJ9_ECOLX</name>
<dbReference type="InterPro" id="IPR036291">
    <property type="entry name" value="NAD(P)-bd_dom_sf"/>
</dbReference>
<dbReference type="SUPFAM" id="SSF51735">
    <property type="entry name" value="NAD(P)-binding Rossmann-fold domains"/>
    <property type="match status" value="1"/>
</dbReference>
<dbReference type="EMBL" id="UGAW01000001">
    <property type="protein sequence ID" value="STG52634.1"/>
    <property type="molecule type" value="Genomic_DNA"/>
</dbReference>
<gene>
    <name evidence="1" type="ORF">NCTC11112_03145</name>
</gene>
<keyword evidence="1" id="KW-0560">Oxidoreductase</keyword>
<accession>A0A376MRJ9</accession>
<sequence length="83" mass="8963">MMPWLRLRHKLPTASLRGVVADLSTEDGVAALIAAVPTADVLVNNLGIFTIKISLAFRMMSGCTSITSTSSPAFVWRVTMRQA</sequence>
<proteinExistence type="predicted"/>
<dbReference type="Gene3D" id="3.40.50.720">
    <property type="entry name" value="NAD(P)-binding Rossmann-like Domain"/>
    <property type="match status" value="1"/>
</dbReference>
<evidence type="ECO:0000313" key="1">
    <source>
        <dbReference type="EMBL" id="STG52634.1"/>
    </source>
</evidence>
<dbReference type="Proteomes" id="UP000254817">
    <property type="component" value="Unassembled WGS sequence"/>
</dbReference>
<dbReference type="AlphaFoldDB" id="A0A376MRJ9"/>
<protein>
    <submittedName>
        <fullName evidence="1">Putative 3-oxoacyl-[acyl-carrier-protein] reductase</fullName>
        <ecNumber evidence="1">1.1.1.100</ecNumber>
    </submittedName>
</protein>
<organism evidence="1 2">
    <name type="scientific">Escherichia coli</name>
    <dbReference type="NCBI Taxonomy" id="562"/>
    <lineage>
        <taxon>Bacteria</taxon>
        <taxon>Pseudomonadati</taxon>
        <taxon>Pseudomonadota</taxon>
        <taxon>Gammaproteobacteria</taxon>
        <taxon>Enterobacterales</taxon>
        <taxon>Enterobacteriaceae</taxon>
        <taxon>Escherichia</taxon>
    </lineage>
</organism>
<dbReference type="GO" id="GO:0004316">
    <property type="term" value="F:3-oxoacyl-[acyl-carrier-protein] reductase (NADPH) activity"/>
    <property type="evidence" value="ECO:0007669"/>
    <property type="project" value="UniProtKB-EC"/>
</dbReference>
<evidence type="ECO:0000313" key="2">
    <source>
        <dbReference type="Proteomes" id="UP000254817"/>
    </source>
</evidence>